<comment type="caution">
    <text evidence="7">The sequence shown here is derived from an EMBL/GenBank/DDBJ whole genome shotgun (WGS) entry which is preliminary data.</text>
</comment>
<dbReference type="Proteomes" id="UP001221142">
    <property type="component" value="Unassembled WGS sequence"/>
</dbReference>
<keyword evidence="4 5" id="KW-0472">Membrane</keyword>
<dbReference type="GO" id="GO:0016020">
    <property type="term" value="C:membrane"/>
    <property type="evidence" value="ECO:0007669"/>
    <property type="project" value="UniProtKB-SubCell"/>
</dbReference>
<dbReference type="EMBL" id="JARKIF010000003">
    <property type="protein sequence ID" value="KAJ7644968.1"/>
    <property type="molecule type" value="Genomic_DNA"/>
</dbReference>
<gene>
    <name evidence="7" type="ORF">FB45DRAFT_899077</name>
</gene>
<feature type="transmembrane region" description="Helical" evidence="5">
    <location>
        <begin position="72"/>
        <end position="95"/>
    </location>
</feature>
<dbReference type="InterPro" id="IPR008253">
    <property type="entry name" value="Marvel"/>
</dbReference>
<organism evidence="7 8">
    <name type="scientific">Roridomyces roridus</name>
    <dbReference type="NCBI Taxonomy" id="1738132"/>
    <lineage>
        <taxon>Eukaryota</taxon>
        <taxon>Fungi</taxon>
        <taxon>Dikarya</taxon>
        <taxon>Basidiomycota</taxon>
        <taxon>Agaricomycotina</taxon>
        <taxon>Agaricomycetes</taxon>
        <taxon>Agaricomycetidae</taxon>
        <taxon>Agaricales</taxon>
        <taxon>Marasmiineae</taxon>
        <taxon>Mycenaceae</taxon>
        <taxon>Roridomyces</taxon>
    </lineage>
</organism>
<keyword evidence="3 5" id="KW-1133">Transmembrane helix</keyword>
<feature type="transmembrane region" description="Helical" evidence="5">
    <location>
        <begin position="40"/>
        <end position="60"/>
    </location>
</feature>
<evidence type="ECO:0000259" key="6">
    <source>
        <dbReference type="Pfam" id="PF01284"/>
    </source>
</evidence>
<evidence type="ECO:0000256" key="5">
    <source>
        <dbReference type="SAM" id="Phobius"/>
    </source>
</evidence>
<comment type="subcellular location">
    <subcellularLocation>
        <location evidence="1">Membrane</location>
        <topology evidence="1">Multi-pass membrane protein</topology>
    </subcellularLocation>
</comment>
<evidence type="ECO:0000256" key="1">
    <source>
        <dbReference type="ARBA" id="ARBA00004141"/>
    </source>
</evidence>
<protein>
    <submittedName>
        <fullName evidence="7">Marvel domain-containing protein</fullName>
    </submittedName>
</protein>
<reference evidence="7" key="1">
    <citation type="submission" date="2023-03" db="EMBL/GenBank/DDBJ databases">
        <title>Massive genome expansion in bonnet fungi (Mycena s.s.) driven by repeated elements and novel gene families across ecological guilds.</title>
        <authorList>
            <consortium name="Lawrence Berkeley National Laboratory"/>
            <person name="Harder C.B."/>
            <person name="Miyauchi S."/>
            <person name="Viragh M."/>
            <person name="Kuo A."/>
            <person name="Thoen E."/>
            <person name="Andreopoulos B."/>
            <person name="Lu D."/>
            <person name="Skrede I."/>
            <person name="Drula E."/>
            <person name="Henrissat B."/>
            <person name="Morin E."/>
            <person name="Kohler A."/>
            <person name="Barry K."/>
            <person name="LaButti K."/>
            <person name="Morin E."/>
            <person name="Salamov A."/>
            <person name="Lipzen A."/>
            <person name="Mereny Z."/>
            <person name="Hegedus B."/>
            <person name="Baldrian P."/>
            <person name="Stursova M."/>
            <person name="Weitz H."/>
            <person name="Taylor A."/>
            <person name="Grigoriev I.V."/>
            <person name="Nagy L.G."/>
            <person name="Martin F."/>
            <person name="Kauserud H."/>
        </authorList>
    </citation>
    <scope>NUCLEOTIDE SEQUENCE</scope>
    <source>
        <strain evidence="7">9284</strain>
    </source>
</reference>
<feature type="domain" description="MARVEL" evidence="6">
    <location>
        <begin position="3"/>
        <end position="131"/>
    </location>
</feature>
<dbReference type="AlphaFoldDB" id="A0AAD7CCT4"/>
<dbReference type="PANTHER" id="PTHR37451:SF1">
    <property type="entry name" value="MARVEL DOMAIN-CONTAINING PROTEIN"/>
    <property type="match status" value="1"/>
</dbReference>
<feature type="transmembrane region" description="Helical" evidence="5">
    <location>
        <begin position="115"/>
        <end position="137"/>
    </location>
</feature>
<dbReference type="Pfam" id="PF01284">
    <property type="entry name" value="MARVEL"/>
    <property type="match status" value="1"/>
</dbReference>
<evidence type="ECO:0000313" key="8">
    <source>
        <dbReference type="Proteomes" id="UP001221142"/>
    </source>
</evidence>
<keyword evidence="2 5" id="KW-0812">Transmembrane</keyword>
<dbReference type="PANTHER" id="PTHR37451">
    <property type="entry name" value="MARVEL DOMAIN"/>
    <property type="match status" value="1"/>
</dbReference>
<accession>A0AAD7CCT4</accession>
<name>A0AAD7CCT4_9AGAR</name>
<proteinExistence type="predicted"/>
<evidence type="ECO:0000313" key="7">
    <source>
        <dbReference type="EMBL" id="KAJ7644968.1"/>
    </source>
</evidence>
<sequence length="156" mass="17364">MFMFILRVAQALLALGVLIATAFIAHQYDQPFHGSSPSQVNFLLFTSVWTLALALPYLVFSYRYVPDAAHKFGIMAAEFVTMVFWFGGFIALAVYTTDFLSCSQAPVCQAAQAATTLAAVEWVLFMITMVLSMVHVWRTRHSNDARPAPEMQTTTV</sequence>
<evidence type="ECO:0000256" key="3">
    <source>
        <dbReference type="ARBA" id="ARBA00022989"/>
    </source>
</evidence>
<keyword evidence="8" id="KW-1185">Reference proteome</keyword>
<evidence type="ECO:0000256" key="2">
    <source>
        <dbReference type="ARBA" id="ARBA00022692"/>
    </source>
</evidence>
<evidence type="ECO:0000256" key="4">
    <source>
        <dbReference type="ARBA" id="ARBA00023136"/>
    </source>
</evidence>